<feature type="compositionally biased region" description="Polar residues" evidence="2">
    <location>
        <begin position="71"/>
        <end position="83"/>
    </location>
</feature>
<dbReference type="GO" id="GO:0000307">
    <property type="term" value="C:cyclin-dependent protein kinase holoenzyme complex"/>
    <property type="evidence" value="ECO:0000318"/>
    <property type="project" value="GO_Central"/>
</dbReference>
<dbReference type="Pfam" id="PF00134">
    <property type="entry name" value="Cyclin_N"/>
    <property type="match status" value="1"/>
</dbReference>
<feature type="domain" description="Cyclin-like" evidence="3">
    <location>
        <begin position="315"/>
        <end position="399"/>
    </location>
</feature>
<dbReference type="Gene3D" id="1.10.472.10">
    <property type="entry name" value="Cyclin-like"/>
    <property type="match status" value="2"/>
</dbReference>
<dbReference type="FunFam" id="1.10.472.10:FF:000057">
    <property type="entry name" value="Cyclin N-terminal domain containing 2"/>
    <property type="match status" value="1"/>
</dbReference>
<keyword evidence="5" id="KW-1185">Reference proteome</keyword>
<dbReference type="GO" id="GO:0005634">
    <property type="term" value="C:nucleus"/>
    <property type="evidence" value="ECO:0000318"/>
    <property type="project" value="GO_Central"/>
</dbReference>
<evidence type="ECO:0000313" key="5">
    <source>
        <dbReference type="Proteomes" id="UP000000600"/>
    </source>
</evidence>
<dbReference type="GO" id="GO:0000082">
    <property type="term" value="P:G1/S transition of mitotic cell cycle"/>
    <property type="evidence" value="ECO:0000318"/>
    <property type="project" value="GO_Central"/>
</dbReference>
<dbReference type="RefSeq" id="XP_001433037.1">
    <property type="nucleotide sequence ID" value="XM_001433000.1"/>
</dbReference>
<organism evidence="4 5">
    <name type="scientific">Paramecium tetraurelia</name>
    <dbReference type="NCBI Taxonomy" id="5888"/>
    <lineage>
        <taxon>Eukaryota</taxon>
        <taxon>Sar</taxon>
        <taxon>Alveolata</taxon>
        <taxon>Ciliophora</taxon>
        <taxon>Intramacronucleata</taxon>
        <taxon>Oligohymenophorea</taxon>
        <taxon>Peniculida</taxon>
        <taxon>Parameciidae</taxon>
        <taxon>Paramecium</taxon>
    </lineage>
</organism>
<dbReference type="OrthoDB" id="5590282at2759"/>
<dbReference type="HOGENOM" id="CLU_474480_0_0_1"/>
<evidence type="ECO:0000313" key="4">
    <source>
        <dbReference type="EMBL" id="CAK65640.1"/>
    </source>
</evidence>
<dbReference type="KEGG" id="ptm:GSPATT00035120001"/>
<sequence length="584" mass="69004">MQKKQLQINGFKYVQYHEQVSHPKCLTQSRSPKYQSKPIEPQMIKQITQLIKNSKDRHTERQYKPLEKSKPNQIVQPQVTSRQTESRDTSKTFHQLLQEFRNLNKQNKENSFNNINKPSQKVRQISFPNTVLLSNTNSRTRIKDSMYLNQGDQNDKLTQKILSIAQTTQIQNNYKLEFNGVIEDMYRCSQESKNLLNEMKDNLKNQDSHFRKSSQRCVSADMQLISKSPFSKSRSSSIDHKESRYFGSTQANSNPKELDLTCDENEIVINNINIEDRIKTEPDPLIQQEREYLTDPYYLTEQCEINQLMRAILLDWMMEVAMEFRLKRQTFHLAIFYLDSFLSKQQANKQNLQLIGLTSLLIANKVEEVIPIGVKQFEKAANYGYTKDEILNMELKILFTLKWHVNPPSYTYWINWFTDQWDIYAEDYGLNIQFRKPNEESYQLFRKLCQLVDCTLMDIQTLQYMPRTIVASFMYLIISFQLNVYDQDMLEIMSQTSMFLLNRDNQFNVIFGQFVQTTFGFALQDILPAIQYVVGFYDLKINYETPPGVVHLSNTPLESNYEEFLSFQCYSKSLLEFIRHKSRD</sequence>
<dbReference type="InterPro" id="IPR036915">
    <property type="entry name" value="Cyclin-like_sf"/>
</dbReference>
<feature type="compositionally biased region" description="Basic and acidic residues" evidence="2">
    <location>
        <begin position="53"/>
        <end position="70"/>
    </location>
</feature>
<dbReference type="OMA" id="WDIYAED"/>
<dbReference type="InParanoid" id="A0C4C3"/>
<dbReference type="EMBL" id="CT868040">
    <property type="protein sequence ID" value="CAK65640.1"/>
    <property type="molecule type" value="Genomic_DNA"/>
</dbReference>
<dbReference type="AlphaFoldDB" id="A0C4C3"/>
<dbReference type="PANTHER" id="PTHR10177">
    <property type="entry name" value="CYCLINS"/>
    <property type="match status" value="1"/>
</dbReference>
<dbReference type="InterPro" id="IPR013763">
    <property type="entry name" value="Cyclin-like_dom"/>
</dbReference>
<dbReference type="GO" id="GO:0016538">
    <property type="term" value="F:cyclin-dependent protein serine/threonine kinase regulator activity"/>
    <property type="evidence" value="ECO:0000318"/>
    <property type="project" value="GO_Central"/>
</dbReference>
<dbReference type="GO" id="GO:0005737">
    <property type="term" value="C:cytoplasm"/>
    <property type="evidence" value="ECO:0000318"/>
    <property type="project" value="GO_Central"/>
</dbReference>
<protein>
    <recommendedName>
        <fullName evidence="3">Cyclin-like domain-containing protein</fullName>
    </recommendedName>
</protein>
<name>A0C4C3_PARTE</name>
<feature type="region of interest" description="Disordered" evidence="2">
    <location>
        <begin position="53"/>
        <end position="89"/>
    </location>
</feature>
<dbReference type="Proteomes" id="UP000000600">
    <property type="component" value="Unassembled WGS sequence"/>
</dbReference>
<comment type="similarity">
    <text evidence="1">Belongs to the cyclin family.</text>
</comment>
<dbReference type="eggNOG" id="KOG0655">
    <property type="taxonomic scope" value="Eukaryota"/>
</dbReference>
<dbReference type="InterPro" id="IPR039361">
    <property type="entry name" value="Cyclin"/>
</dbReference>
<dbReference type="SMART" id="SM00385">
    <property type="entry name" value="CYCLIN"/>
    <property type="match status" value="1"/>
</dbReference>
<dbReference type="InterPro" id="IPR006671">
    <property type="entry name" value="Cyclin_N"/>
</dbReference>
<gene>
    <name evidence="4" type="ORF">GSPATT00035120001</name>
</gene>
<proteinExistence type="inferred from homology"/>
<keyword evidence="1" id="KW-0195">Cyclin</keyword>
<evidence type="ECO:0000259" key="3">
    <source>
        <dbReference type="SMART" id="SM00385"/>
    </source>
</evidence>
<evidence type="ECO:0000256" key="1">
    <source>
        <dbReference type="RuleBase" id="RU000383"/>
    </source>
</evidence>
<evidence type="ECO:0000256" key="2">
    <source>
        <dbReference type="SAM" id="MobiDB-lite"/>
    </source>
</evidence>
<dbReference type="STRING" id="5888.A0C4C3"/>
<accession>A0C4C3</accession>
<reference evidence="4 5" key="1">
    <citation type="journal article" date="2006" name="Nature">
        <title>Global trends of whole-genome duplications revealed by the ciliate Paramecium tetraurelia.</title>
        <authorList>
            <consortium name="Genoscope"/>
            <person name="Aury J.-M."/>
            <person name="Jaillon O."/>
            <person name="Duret L."/>
            <person name="Noel B."/>
            <person name="Jubin C."/>
            <person name="Porcel B.M."/>
            <person name="Segurens B."/>
            <person name="Daubin V."/>
            <person name="Anthouard V."/>
            <person name="Aiach N."/>
            <person name="Arnaiz O."/>
            <person name="Billaut A."/>
            <person name="Beisson J."/>
            <person name="Blanc I."/>
            <person name="Bouhouche K."/>
            <person name="Camara F."/>
            <person name="Duharcourt S."/>
            <person name="Guigo R."/>
            <person name="Gogendeau D."/>
            <person name="Katinka M."/>
            <person name="Keller A.-M."/>
            <person name="Kissmehl R."/>
            <person name="Klotz C."/>
            <person name="Koll F."/>
            <person name="Le Moue A."/>
            <person name="Lepere C."/>
            <person name="Malinsky S."/>
            <person name="Nowacki M."/>
            <person name="Nowak J.K."/>
            <person name="Plattner H."/>
            <person name="Poulain J."/>
            <person name="Ruiz F."/>
            <person name="Serrano V."/>
            <person name="Zagulski M."/>
            <person name="Dessen P."/>
            <person name="Betermier M."/>
            <person name="Weissenbach J."/>
            <person name="Scarpelli C."/>
            <person name="Schachter V."/>
            <person name="Sperling L."/>
            <person name="Meyer E."/>
            <person name="Cohen J."/>
            <person name="Wincker P."/>
        </authorList>
    </citation>
    <scope>NUCLEOTIDE SEQUENCE [LARGE SCALE GENOMIC DNA]</scope>
    <source>
        <strain evidence="4 5">Stock d4-2</strain>
    </source>
</reference>
<dbReference type="GeneID" id="5018822"/>
<dbReference type="SUPFAM" id="SSF47954">
    <property type="entry name" value="Cyclin-like"/>
    <property type="match status" value="2"/>
</dbReference>